<keyword evidence="1" id="KW-0805">Transcription regulation</keyword>
<dbReference type="InterPro" id="IPR029787">
    <property type="entry name" value="Nucleotide_cyclase"/>
</dbReference>
<feature type="domain" description="EAL" evidence="4">
    <location>
        <begin position="640"/>
        <end position="888"/>
    </location>
</feature>
<evidence type="ECO:0000256" key="1">
    <source>
        <dbReference type="ARBA" id="ARBA00023015"/>
    </source>
</evidence>
<keyword evidence="3" id="KW-0804">Transcription</keyword>
<evidence type="ECO:0000313" key="7">
    <source>
        <dbReference type="Proteomes" id="UP000021369"/>
    </source>
</evidence>
<proteinExistence type="predicted"/>
<dbReference type="EMBL" id="JEOB01000002">
    <property type="protein sequence ID" value="EXM39483.1"/>
    <property type="molecule type" value="Genomic_DNA"/>
</dbReference>
<evidence type="ECO:0000256" key="2">
    <source>
        <dbReference type="ARBA" id="ARBA00023125"/>
    </source>
</evidence>
<dbReference type="Pfam" id="PF00563">
    <property type="entry name" value="EAL"/>
    <property type="match status" value="1"/>
</dbReference>
<dbReference type="Gene3D" id="3.40.50.2300">
    <property type="match status" value="2"/>
</dbReference>
<dbReference type="Gene3D" id="3.20.20.450">
    <property type="entry name" value="EAL domain"/>
    <property type="match status" value="1"/>
</dbReference>
<accession>A0A011VY75</accession>
<evidence type="ECO:0000313" key="6">
    <source>
        <dbReference type="EMBL" id="EXM39483.1"/>
    </source>
</evidence>
<dbReference type="InterPro" id="IPR035919">
    <property type="entry name" value="EAL_sf"/>
</dbReference>
<keyword evidence="2" id="KW-0238">DNA-binding</keyword>
<dbReference type="InterPro" id="IPR028082">
    <property type="entry name" value="Peripla_BP_I"/>
</dbReference>
<dbReference type="InterPro" id="IPR046335">
    <property type="entry name" value="LacI/GalR-like_sensor"/>
</dbReference>
<dbReference type="NCBIfam" id="TIGR00254">
    <property type="entry name" value="GGDEF"/>
    <property type="match status" value="1"/>
</dbReference>
<dbReference type="CDD" id="cd06267">
    <property type="entry name" value="PBP1_LacI_sugar_binding-like"/>
    <property type="match status" value="1"/>
</dbReference>
<evidence type="ECO:0000259" key="5">
    <source>
        <dbReference type="PROSITE" id="PS50887"/>
    </source>
</evidence>
<dbReference type="SUPFAM" id="SSF141868">
    <property type="entry name" value="EAL domain-like"/>
    <property type="match status" value="1"/>
</dbReference>
<evidence type="ECO:0000259" key="4">
    <source>
        <dbReference type="PROSITE" id="PS50883"/>
    </source>
</evidence>
<dbReference type="PANTHER" id="PTHR33121">
    <property type="entry name" value="CYCLIC DI-GMP PHOSPHODIESTERASE PDEF"/>
    <property type="match status" value="1"/>
</dbReference>
<dbReference type="SMART" id="SM00267">
    <property type="entry name" value="GGDEF"/>
    <property type="match status" value="1"/>
</dbReference>
<protein>
    <submittedName>
        <fullName evidence="6">Diguanylate cyclase</fullName>
    </submittedName>
</protein>
<dbReference type="PROSITE" id="PS50883">
    <property type="entry name" value="EAL"/>
    <property type="match status" value="1"/>
</dbReference>
<dbReference type="RefSeq" id="WP_037286143.1">
    <property type="nucleotide sequence ID" value="NZ_JEOB01000002.1"/>
</dbReference>
<dbReference type="PATRIC" id="fig|1341156.4.peg.1667"/>
<dbReference type="PANTHER" id="PTHR33121:SF76">
    <property type="entry name" value="SIGNALING PROTEIN"/>
    <property type="match status" value="1"/>
</dbReference>
<dbReference type="Proteomes" id="UP000021369">
    <property type="component" value="Unassembled WGS sequence"/>
</dbReference>
<dbReference type="GO" id="GO:0003677">
    <property type="term" value="F:DNA binding"/>
    <property type="evidence" value="ECO:0007669"/>
    <property type="project" value="UniProtKB-KW"/>
</dbReference>
<dbReference type="PROSITE" id="PS50887">
    <property type="entry name" value="GGDEF"/>
    <property type="match status" value="1"/>
</dbReference>
<dbReference type="Pfam" id="PF00990">
    <property type="entry name" value="GGDEF"/>
    <property type="match status" value="1"/>
</dbReference>
<dbReference type="InterPro" id="IPR043128">
    <property type="entry name" value="Rev_trsase/Diguanyl_cyclase"/>
</dbReference>
<dbReference type="CDD" id="cd01948">
    <property type="entry name" value="EAL"/>
    <property type="match status" value="1"/>
</dbReference>
<feature type="domain" description="GGDEF" evidence="5">
    <location>
        <begin position="497"/>
        <end position="631"/>
    </location>
</feature>
<dbReference type="GO" id="GO:0071111">
    <property type="term" value="F:cyclic-guanylate-specific phosphodiesterase activity"/>
    <property type="evidence" value="ECO:0007669"/>
    <property type="project" value="InterPro"/>
</dbReference>
<comment type="caution">
    <text evidence="6">The sequence shown here is derived from an EMBL/GenBank/DDBJ whole genome shotgun (WGS) entry which is preliminary data.</text>
</comment>
<dbReference type="OrthoDB" id="9813903at2"/>
<dbReference type="InterPro" id="IPR001633">
    <property type="entry name" value="EAL_dom"/>
</dbReference>
<dbReference type="Pfam" id="PF13377">
    <property type="entry name" value="Peripla_BP_3"/>
    <property type="match status" value="1"/>
</dbReference>
<dbReference type="SMART" id="SM00052">
    <property type="entry name" value="EAL"/>
    <property type="match status" value="1"/>
</dbReference>
<keyword evidence="7" id="KW-1185">Reference proteome</keyword>
<dbReference type="AlphaFoldDB" id="A0A011VY75"/>
<name>A0A011VY75_RUMAL</name>
<reference evidence="6 7" key="1">
    <citation type="submission" date="2013-06" db="EMBL/GenBank/DDBJ databases">
        <title>Rumen cellulosomics: divergent fiber-degrading strategies revealed by comparative genome-wide analysis of six Ruminococcal strains.</title>
        <authorList>
            <person name="Dassa B."/>
            <person name="Borovok I."/>
            <person name="Lamed R."/>
            <person name="Flint H."/>
            <person name="Yeoman C.J."/>
            <person name="White B."/>
            <person name="Bayer E.A."/>
        </authorList>
    </citation>
    <scope>NUCLEOTIDE SEQUENCE [LARGE SCALE GENOMIC DNA]</scope>
    <source>
        <strain evidence="6 7">SY3</strain>
    </source>
</reference>
<sequence length="1246" mass="138504">MENSPKQRPLIGIVINEPDMDFYSKALYHIQKELFAHNADAAIFNTLLTQTDQTDVENSVFSLIEPDLLDGMLVFGYTINNEKAAAEIRRIIDHSNIPAVYIESEAEGHDSVMFDNDECADKIVRHLTEWHHVSDVCFVSGPKDSVFHERVLQSFRKAFVEQGVDLTEDRIFYGPDWAGDYSVIADDIISRGIPEAIVCCSDFTAAGLVGALSEKGIEIPEEVIVTGYSMNEPFSAEYMNITSIERRPETMAVEAVRKLFARITGEECVPTEKKPCCVFRKGVTCGCEKINYVELSRSAMDNMVSNRRTGFDSYYNDMSETLINADSFGEYLWRIDWFTKYLGDFEGFWLCINDGILHVPGDKLTDFSETVSIAYSRQNGNGAVPGGAAFNRHELLPAIFKERDKPSAFIFNCLHFRHVNYGYTVLSYGDSGAFFDKHYVMWLRYAAIAMEKQRRNILYNDSVADDQIRDPLTGLLNVKGYKKVMTQRCGSFDRPDKLMRIISVDVENLRGINSAYGYSEGDRVLQRLAMILNNSAGEDDICVRVSGDEFFICGLLDADMPVDDVPVDLERNLEAFNTVSTMDFGVHFYTSRVTAPVTSAEILDSLPYEANYQRTMAKDNHNKKRMNIADGKGRQPVEGYDEEERKLVAKILNDDLLTYHFQPIVSAKTGEIVAYEALMRYEGGVKISPITILNHAAAMGRLDDVERHTMYNLFRFMHEHKKEMSDKQLYINSIPSCTLPEKDFEELCTTYSDIVSKIVIEFTEETEASREQLEIVLERRRRYGFGIAIDDYGTGYSNISKLLTFMPNCIKIDRSLIMNIHEDKRRQHFVKNIIDYARDNHFKVLAEGVEKIEELRMLTGMGIDLIQGYFTARPAPEPIKSIRPDIKEQIRECNRVNENFRAKKTYFASAEDELSLTSLDFDDYTEVFVSEGDCVLKGTEGYSSRLGIKIKDGLDCRLKLDNVNLSGENNEACIVVGKGSKLTLEIAGTVELSGPINVPAGAWIDVVGGGTLIMRSGTTQSYGIGSDPLSEFGVIGVHLGGKLDITIDGEYCIGLGGGLASANSRIDLGSANVNIRLAGKHLLCIGSIESDVPVTVENSELMMSTHCVTGIGIGSTKGRLTAVIKNSEVTYDASGDNISCINSTGGQHSLAKLRDTNMVIRMRGKHLMGVGSAQGILSVDAENCSFDIYGEGSHAIGIGGLSSEARVNLKKCAGEIRFASSNGTVISGAEGMVTLEDCNIQTALNI</sequence>
<dbReference type="InterPro" id="IPR050706">
    <property type="entry name" value="Cyclic-di-GMP_PDE-like"/>
</dbReference>
<dbReference type="Gene3D" id="3.30.70.270">
    <property type="match status" value="1"/>
</dbReference>
<evidence type="ECO:0000256" key="3">
    <source>
        <dbReference type="ARBA" id="ARBA00023163"/>
    </source>
</evidence>
<dbReference type="SUPFAM" id="SSF55073">
    <property type="entry name" value="Nucleotide cyclase"/>
    <property type="match status" value="1"/>
</dbReference>
<gene>
    <name evidence="6" type="ORF">RASY3_06255</name>
</gene>
<dbReference type="InterPro" id="IPR000160">
    <property type="entry name" value="GGDEF_dom"/>
</dbReference>
<organism evidence="6 7">
    <name type="scientific">Ruminococcus albus SY3</name>
    <dbReference type="NCBI Taxonomy" id="1341156"/>
    <lineage>
        <taxon>Bacteria</taxon>
        <taxon>Bacillati</taxon>
        <taxon>Bacillota</taxon>
        <taxon>Clostridia</taxon>
        <taxon>Eubacteriales</taxon>
        <taxon>Oscillospiraceae</taxon>
        <taxon>Ruminococcus</taxon>
    </lineage>
</organism>
<dbReference type="SUPFAM" id="SSF53822">
    <property type="entry name" value="Periplasmic binding protein-like I"/>
    <property type="match status" value="1"/>
</dbReference>